<organism evidence="2 3">
    <name type="scientific">Phytophthora cactorum</name>
    <dbReference type="NCBI Taxonomy" id="29920"/>
    <lineage>
        <taxon>Eukaryota</taxon>
        <taxon>Sar</taxon>
        <taxon>Stramenopiles</taxon>
        <taxon>Oomycota</taxon>
        <taxon>Peronosporomycetes</taxon>
        <taxon>Peronosporales</taxon>
        <taxon>Peronosporaceae</taxon>
        <taxon>Phytophthora</taxon>
    </lineage>
</organism>
<accession>A0A8T1TM10</accession>
<evidence type="ECO:0000313" key="2">
    <source>
        <dbReference type="EMBL" id="KAG6942100.1"/>
    </source>
</evidence>
<comment type="caution">
    <text evidence="2">The sequence shown here is derived from an EMBL/GenBank/DDBJ whole genome shotgun (WGS) entry which is preliminary data.</text>
</comment>
<proteinExistence type="predicted"/>
<dbReference type="AlphaFoldDB" id="A0A8T1TM10"/>
<dbReference type="Proteomes" id="UP000688947">
    <property type="component" value="Unassembled WGS sequence"/>
</dbReference>
<evidence type="ECO:0000256" key="1">
    <source>
        <dbReference type="SAM" id="MobiDB-lite"/>
    </source>
</evidence>
<feature type="region of interest" description="Disordered" evidence="1">
    <location>
        <begin position="46"/>
        <end position="93"/>
    </location>
</feature>
<feature type="compositionally biased region" description="Basic and acidic residues" evidence="1">
    <location>
        <begin position="72"/>
        <end position="91"/>
    </location>
</feature>
<protein>
    <submittedName>
        <fullName evidence="2">Uncharacterized protein</fullName>
    </submittedName>
</protein>
<sequence length="151" mass="17258">MAARCCYYSCVTGQWVWYNTSATSSGEIFQRDDQWVYGYEEALIESSREEERAVGEQARMKQTDEGSQADKSSGRNEERESSLQNHTDGEHLGVAARWRQSDCWNEERRKRDGLLSSVVSNCRLAKRRIQKVGAATCRHRTRVGACLLLLC</sequence>
<name>A0A8T1TM10_9STRA</name>
<gene>
    <name evidence="2" type="ORF">JG687_00019260</name>
</gene>
<reference evidence="2" key="1">
    <citation type="submission" date="2021-01" db="EMBL/GenBank/DDBJ databases">
        <title>Phytophthora aleatoria, a newly-described species from Pinus radiata is distinct from Phytophthora cactorum isolates based on comparative genomics.</title>
        <authorList>
            <person name="Mcdougal R."/>
            <person name="Panda P."/>
            <person name="Williams N."/>
            <person name="Studholme D.J."/>
        </authorList>
    </citation>
    <scope>NUCLEOTIDE SEQUENCE</scope>
    <source>
        <strain evidence="2">NZFS 3830</strain>
    </source>
</reference>
<evidence type="ECO:0000313" key="3">
    <source>
        <dbReference type="Proteomes" id="UP000688947"/>
    </source>
</evidence>
<feature type="compositionally biased region" description="Basic and acidic residues" evidence="1">
    <location>
        <begin position="46"/>
        <end position="64"/>
    </location>
</feature>
<dbReference type="EMBL" id="JAENGZ010003139">
    <property type="protein sequence ID" value="KAG6942100.1"/>
    <property type="molecule type" value="Genomic_DNA"/>
</dbReference>